<protein>
    <submittedName>
        <fullName evidence="2">DeoRC domain-containing protein</fullName>
    </submittedName>
</protein>
<evidence type="ECO:0000313" key="2">
    <source>
        <dbReference type="WBParaSite" id="Csp11.Scaffold630.g20210.t1"/>
    </source>
</evidence>
<keyword evidence="1" id="KW-1185">Reference proteome</keyword>
<name>A0A1I7UX44_9PELO</name>
<dbReference type="AlphaFoldDB" id="A0A1I7UX44"/>
<proteinExistence type="predicted"/>
<accession>A0A1I7UX44</accession>
<dbReference type="WBParaSite" id="Csp11.Scaffold630.g20210.t1">
    <property type="protein sequence ID" value="Csp11.Scaffold630.g20210.t1"/>
    <property type="gene ID" value="Csp11.Scaffold630.g20210"/>
</dbReference>
<evidence type="ECO:0000313" key="1">
    <source>
        <dbReference type="Proteomes" id="UP000095282"/>
    </source>
</evidence>
<sequence length="111" mass="12264">MTRGVPSGSRKRAFRNRHIKRTGVIFGTAASLIEVFSGTGTLIPSVTTLQIDETSHFAMRTLISLGARCHKARLAFIGDVQLDPYADRELLTELKDTTSFDVKAQVLKEDN</sequence>
<reference evidence="2" key="1">
    <citation type="submission" date="2016-11" db="UniProtKB">
        <authorList>
            <consortium name="WormBaseParasite"/>
        </authorList>
    </citation>
    <scope>IDENTIFICATION</scope>
</reference>
<dbReference type="Proteomes" id="UP000095282">
    <property type="component" value="Unplaced"/>
</dbReference>
<organism evidence="1 2">
    <name type="scientific">Caenorhabditis tropicalis</name>
    <dbReference type="NCBI Taxonomy" id="1561998"/>
    <lineage>
        <taxon>Eukaryota</taxon>
        <taxon>Metazoa</taxon>
        <taxon>Ecdysozoa</taxon>
        <taxon>Nematoda</taxon>
        <taxon>Chromadorea</taxon>
        <taxon>Rhabditida</taxon>
        <taxon>Rhabditina</taxon>
        <taxon>Rhabditomorpha</taxon>
        <taxon>Rhabditoidea</taxon>
        <taxon>Rhabditidae</taxon>
        <taxon>Peloderinae</taxon>
        <taxon>Caenorhabditis</taxon>
    </lineage>
</organism>
<dbReference type="STRING" id="1561998.A0A1I7UX44"/>